<dbReference type="Proteomes" id="UP000541558">
    <property type="component" value="Unassembled WGS sequence"/>
</dbReference>
<protein>
    <submittedName>
        <fullName evidence="2">Uncharacterized protein</fullName>
    </submittedName>
</protein>
<comment type="caution">
    <text evidence="2">The sequence shown here is derived from an EMBL/GenBank/DDBJ whole genome shotgun (WGS) entry which is preliminary data.</text>
</comment>
<evidence type="ECO:0000313" key="2">
    <source>
        <dbReference type="EMBL" id="KAF5340742.1"/>
    </source>
</evidence>
<gene>
    <name evidence="2" type="ORF">D9611_007377</name>
</gene>
<evidence type="ECO:0000256" key="1">
    <source>
        <dbReference type="SAM" id="MobiDB-lite"/>
    </source>
</evidence>
<dbReference type="EMBL" id="JAACJK010000003">
    <property type="protein sequence ID" value="KAF5340742.1"/>
    <property type="molecule type" value="Genomic_DNA"/>
</dbReference>
<feature type="compositionally biased region" description="Basic and acidic residues" evidence="1">
    <location>
        <begin position="8"/>
        <end position="20"/>
    </location>
</feature>
<organism evidence="2 3">
    <name type="scientific">Ephemerocybe angulata</name>
    <dbReference type="NCBI Taxonomy" id="980116"/>
    <lineage>
        <taxon>Eukaryota</taxon>
        <taxon>Fungi</taxon>
        <taxon>Dikarya</taxon>
        <taxon>Basidiomycota</taxon>
        <taxon>Agaricomycotina</taxon>
        <taxon>Agaricomycetes</taxon>
        <taxon>Agaricomycetidae</taxon>
        <taxon>Agaricales</taxon>
        <taxon>Agaricineae</taxon>
        <taxon>Psathyrellaceae</taxon>
        <taxon>Ephemerocybe</taxon>
    </lineage>
</organism>
<sequence>MLTVSTCRKSERGTSQEIRRKPIIQPCTHEQREELFLVPRSGPCPACKVASKSAGSSNKFWAANARARSTIPTSINNQHASRPSGPSQHPTTPTPDLRRHALLVITSPAKPKVIGRDHKKEPARTRTRVKPRAALGRWKGTRLKTAPKRFGWSPYTQVSPHASKDPTMYSQRVRVGEIPISGHTRHTHELAKHSEYPRLATSGPCGPFSTRRRQMQTSMKAQPSPQACAAPEDAIAIPDLHDVRRSFAAVGACAERRRTTSQTDASVLLQRPNAPPANVNTKGCIVMLVVGLSNGAKDGHCARLEASHRRQHSTDSAEGLESSRRPAQSINVFKKERRRLWDEKEIFVKKASADTMRLTTRPRKSTTVESGRARQVRERPGKGTVGLKEERTRIPPLVPTTSNIQKSRTGALTLNSPMGST</sequence>
<feature type="region of interest" description="Disordered" evidence="1">
    <location>
        <begin position="75"/>
        <end position="95"/>
    </location>
</feature>
<dbReference type="AlphaFoldDB" id="A0A8H5CF99"/>
<feature type="region of interest" description="Disordered" evidence="1">
    <location>
        <begin position="305"/>
        <end position="326"/>
    </location>
</feature>
<feature type="compositionally biased region" description="Basic and acidic residues" evidence="1">
    <location>
        <begin position="371"/>
        <end position="393"/>
    </location>
</feature>
<feature type="region of interest" description="Disordered" evidence="1">
    <location>
        <begin position="1"/>
        <end position="22"/>
    </location>
</feature>
<feature type="compositionally biased region" description="Polar residues" evidence="1">
    <location>
        <begin position="75"/>
        <end position="91"/>
    </location>
</feature>
<proteinExistence type="predicted"/>
<feature type="compositionally biased region" description="Basic and acidic residues" evidence="1">
    <location>
        <begin position="305"/>
        <end position="315"/>
    </location>
</feature>
<name>A0A8H5CF99_9AGAR</name>
<evidence type="ECO:0000313" key="3">
    <source>
        <dbReference type="Proteomes" id="UP000541558"/>
    </source>
</evidence>
<feature type="compositionally biased region" description="Polar residues" evidence="1">
    <location>
        <begin position="399"/>
        <end position="421"/>
    </location>
</feature>
<feature type="region of interest" description="Disordered" evidence="1">
    <location>
        <begin position="360"/>
        <end position="421"/>
    </location>
</feature>
<reference evidence="2 3" key="1">
    <citation type="journal article" date="2020" name="ISME J.">
        <title>Uncovering the hidden diversity of litter-decomposition mechanisms in mushroom-forming fungi.</title>
        <authorList>
            <person name="Floudas D."/>
            <person name="Bentzer J."/>
            <person name="Ahren D."/>
            <person name="Johansson T."/>
            <person name="Persson P."/>
            <person name="Tunlid A."/>
        </authorList>
    </citation>
    <scope>NUCLEOTIDE SEQUENCE [LARGE SCALE GENOMIC DNA]</scope>
    <source>
        <strain evidence="2 3">CBS 175.51</strain>
    </source>
</reference>
<keyword evidence="3" id="KW-1185">Reference proteome</keyword>
<accession>A0A8H5CF99</accession>